<dbReference type="RefSeq" id="WP_196992933.1">
    <property type="nucleotide sequence ID" value="NZ_JADWYR010000009.1"/>
</dbReference>
<sequence length="89" mass="10674">MQGKLINIRTDKFSKDELKVIEDCIKEWNYDWIVDIVYVGESSSENLDVSFTLKEDDLGEFLWMDGFWLRTRIYIQTLIMFIITKLDEI</sequence>
<evidence type="ECO:0000313" key="2">
    <source>
        <dbReference type="Proteomes" id="UP000628448"/>
    </source>
</evidence>
<reference evidence="1" key="1">
    <citation type="submission" date="2020-11" db="EMBL/GenBank/DDBJ databases">
        <title>Bacterial whole genome sequence for Panacibacter sp. DH6.</title>
        <authorList>
            <person name="Le V."/>
            <person name="Ko S."/>
            <person name="Ahn C.-Y."/>
            <person name="Oh H.-M."/>
        </authorList>
    </citation>
    <scope>NUCLEOTIDE SEQUENCE</scope>
    <source>
        <strain evidence="1">DH6</strain>
    </source>
</reference>
<keyword evidence="2" id="KW-1185">Reference proteome</keyword>
<evidence type="ECO:0000313" key="1">
    <source>
        <dbReference type="EMBL" id="MBG9378828.1"/>
    </source>
</evidence>
<accession>A0A931H0U4</accession>
<protein>
    <submittedName>
        <fullName evidence="1">Uncharacterized protein</fullName>
    </submittedName>
</protein>
<dbReference type="AlphaFoldDB" id="A0A931H0U4"/>
<dbReference type="EMBL" id="JADWYR010000009">
    <property type="protein sequence ID" value="MBG9378828.1"/>
    <property type="molecule type" value="Genomic_DNA"/>
</dbReference>
<name>A0A931H0U4_9BACT</name>
<dbReference type="Proteomes" id="UP000628448">
    <property type="component" value="Unassembled WGS sequence"/>
</dbReference>
<comment type="caution">
    <text evidence="1">The sequence shown here is derived from an EMBL/GenBank/DDBJ whole genome shotgun (WGS) entry which is preliminary data.</text>
</comment>
<organism evidence="1 2">
    <name type="scientific">Panacibacter microcysteis</name>
    <dbReference type="NCBI Taxonomy" id="2793269"/>
    <lineage>
        <taxon>Bacteria</taxon>
        <taxon>Pseudomonadati</taxon>
        <taxon>Bacteroidota</taxon>
        <taxon>Chitinophagia</taxon>
        <taxon>Chitinophagales</taxon>
        <taxon>Chitinophagaceae</taxon>
        <taxon>Panacibacter</taxon>
    </lineage>
</organism>
<proteinExistence type="predicted"/>
<gene>
    <name evidence="1" type="ORF">I5907_21525</name>
</gene>